<organism evidence="2 3">
    <name type="scientific">Planobispora siamensis</name>
    <dbReference type="NCBI Taxonomy" id="936338"/>
    <lineage>
        <taxon>Bacteria</taxon>
        <taxon>Bacillati</taxon>
        <taxon>Actinomycetota</taxon>
        <taxon>Actinomycetes</taxon>
        <taxon>Streptosporangiales</taxon>
        <taxon>Streptosporangiaceae</taxon>
        <taxon>Planobispora</taxon>
    </lineage>
</organism>
<proteinExistence type="predicted"/>
<dbReference type="GO" id="GO:0005975">
    <property type="term" value="P:carbohydrate metabolic process"/>
    <property type="evidence" value="ECO:0007669"/>
    <property type="project" value="InterPro"/>
</dbReference>
<protein>
    <recommendedName>
        <fullName evidence="1">GH15-like domain-containing protein</fullName>
    </recommendedName>
</protein>
<dbReference type="Proteomes" id="UP000619788">
    <property type="component" value="Unassembled WGS sequence"/>
</dbReference>
<evidence type="ECO:0000313" key="3">
    <source>
        <dbReference type="Proteomes" id="UP000619788"/>
    </source>
</evidence>
<gene>
    <name evidence="2" type="ORF">Psi01_66310</name>
</gene>
<comment type="caution">
    <text evidence="2">The sequence shown here is derived from an EMBL/GenBank/DDBJ whole genome shotgun (WGS) entry which is preliminary data.</text>
</comment>
<dbReference type="AlphaFoldDB" id="A0A8J3WQN9"/>
<dbReference type="InterPro" id="IPR012341">
    <property type="entry name" value="6hp_glycosidase-like_sf"/>
</dbReference>
<keyword evidence="3" id="KW-1185">Reference proteome</keyword>
<accession>A0A8J3WQN9</accession>
<dbReference type="SUPFAM" id="SSF48208">
    <property type="entry name" value="Six-hairpin glycosidases"/>
    <property type="match status" value="1"/>
</dbReference>
<reference evidence="2 3" key="1">
    <citation type="submission" date="2021-01" db="EMBL/GenBank/DDBJ databases">
        <title>Whole genome shotgun sequence of Planobispora siamensis NBRC 107568.</title>
        <authorList>
            <person name="Komaki H."/>
            <person name="Tamura T."/>
        </authorList>
    </citation>
    <scope>NUCLEOTIDE SEQUENCE [LARGE SCALE GENOMIC DNA]</scope>
    <source>
        <strain evidence="2 3">NBRC 107568</strain>
    </source>
</reference>
<feature type="domain" description="GH15-like" evidence="1">
    <location>
        <begin position="18"/>
        <end position="120"/>
    </location>
</feature>
<dbReference type="InterPro" id="IPR008928">
    <property type="entry name" value="6-hairpin_glycosidase_sf"/>
</dbReference>
<dbReference type="GO" id="GO:0004553">
    <property type="term" value="F:hydrolase activity, hydrolyzing O-glycosyl compounds"/>
    <property type="evidence" value="ECO:0007669"/>
    <property type="project" value="TreeGrafter"/>
</dbReference>
<dbReference type="Gene3D" id="1.50.10.10">
    <property type="match status" value="1"/>
</dbReference>
<evidence type="ECO:0000259" key="1">
    <source>
        <dbReference type="Pfam" id="PF00723"/>
    </source>
</evidence>
<sequence length="128" mass="14228">MAIERAIRLAKFVAPTDPKWLSTLDAPTTELVADSLVHRYDPRASPDGLRGEEGTFSICSFWYVEALTRAGRPDEARLAFEKTLTYANHLGLYAEEIGRTGERQGDFPQAFTHLSLISAAFNLDRVLG</sequence>
<dbReference type="EMBL" id="BOOJ01000058">
    <property type="protein sequence ID" value="GIH96001.1"/>
    <property type="molecule type" value="Genomic_DNA"/>
</dbReference>
<name>A0A8J3WQN9_9ACTN</name>
<dbReference type="PANTHER" id="PTHR31616:SF0">
    <property type="entry name" value="GLUCAN 1,4-ALPHA-GLUCOSIDASE"/>
    <property type="match status" value="1"/>
</dbReference>
<dbReference type="Pfam" id="PF00723">
    <property type="entry name" value="Glyco_hydro_15"/>
    <property type="match status" value="1"/>
</dbReference>
<dbReference type="PANTHER" id="PTHR31616">
    <property type="entry name" value="TREHALASE"/>
    <property type="match status" value="1"/>
</dbReference>
<evidence type="ECO:0000313" key="2">
    <source>
        <dbReference type="EMBL" id="GIH96001.1"/>
    </source>
</evidence>
<dbReference type="InterPro" id="IPR011613">
    <property type="entry name" value="GH15-like"/>
</dbReference>